<dbReference type="AlphaFoldDB" id="A0A1R2C4E0"/>
<keyword evidence="2" id="KW-1185">Reference proteome</keyword>
<dbReference type="EMBL" id="MPUH01000288">
    <property type="protein sequence ID" value="OMJ83876.1"/>
    <property type="molecule type" value="Genomic_DNA"/>
</dbReference>
<protein>
    <submittedName>
        <fullName evidence="1">Uncharacterized protein</fullName>
    </submittedName>
</protein>
<dbReference type="Proteomes" id="UP000187209">
    <property type="component" value="Unassembled WGS sequence"/>
</dbReference>
<name>A0A1R2C4E0_9CILI</name>
<accession>A0A1R2C4E0</accession>
<gene>
    <name evidence="1" type="ORF">SteCoe_15102</name>
</gene>
<comment type="caution">
    <text evidence="1">The sequence shown here is derived from an EMBL/GenBank/DDBJ whole genome shotgun (WGS) entry which is preliminary data.</text>
</comment>
<evidence type="ECO:0000313" key="1">
    <source>
        <dbReference type="EMBL" id="OMJ83876.1"/>
    </source>
</evidence>
<organism evidence="1 2">
    <name type="scientific">Stentor coeruleus</name>
    <dbReference type="NCBI Taxonomy" id="5963"/>
    <lineage>
        <taxon>Eukaryota</taxon>
        <taxon>Sar</taxon>
        <taxon>Alveolata</taxon>
        <taxon>Ciliophora</taxon>
        <taxon>Postciliodesmatophora</taxon>
        <taxon>Heterotrichea</taxon>
        <taxon>Heterotrichida</taxon>
        <taxon>Stentoridae</taxon>
        <taxon>Stentor</taxon>
    </lineage>
</organism>
<evidence type="ECO:0000313" key="2">
    <source>
        <dbReference type="Proteomes" id="UP000187209"/>
    </source>
</evidence>
<reference evidence="1 2" key="1">
    <citation type="submission" date="2016-11" db="EMBL/GenBank/DDBJ databases">
        <title>The macronuclear genome of Stentor coeruleus: a giant cell with tiny introns.</title>
        <authorList>
            <person name="Slabodnick M."/>
            <person name="Ruby J.G."/>
            <person name="Reiff S.B."/>
            <person name="Swart E.C."/>
            <person name="Gosai S."/>
            <person name="Prabakaran S."/>
            <person name="Witkowska E."/>
            <person name="Larue G.E."/>
            <person name="Fisher S."/>
            <person name="Freeman R.M."/>
            <person name="Gunawardena J."/>
            <person name="Chu W."/>
            <person name="Stover N.A."/>
            <person name="Gregory B.D."/>
            <person name="Nowacki M."/>
            <person name="Derisi J."/>
            <person name="Roy S.W."/>
            <person name="Marshall W.F."/>
            <person name="Sood P."/>
        </authorList>
    </citation>
    <scope>NUCLEOTIDE SEQUENCE [LARGE SCALE GENOMIC DNA]</scope>
    <source>
        <strain evidence="1">WM001</strain>
    </source>
</reference>
<proteinExistence type="predicted"/>
<sequence>MVLKETINNDIYPSDYTGLIKKCLRLWGHRIANSLGVLIIEFRDNINEKSNFKVKFYLGDKEYLVLKVKGGMGKLTRTKYLVNEDMIYRYDWRSNFWYRFFRIVNFSAKLAIFVCKTVPGGQLALPCLYAINAGTMVMKRMIKYDKPVITWDKRKCINY</sequence>